<sequence length="459" mass="52829">MLLLATLFSAVLTSDSIELPSIPDRSLIDDADLKPFGINDEQRLFRHIITDYDTSVRPVYNASKVVNIFMGLTLTHIFNIDERNQVLELNVWVEQSWNDERVFWEPEEYGNISKLTVGADYIWKPDIVLYNNARDFSRGFVDTNLHIMNDGSVQWAPPAKVYSICRMRTEFFPFDDQICLLEFGSWVYDKSQLDIQILERYDGKDPFTQDSFSENGEWEIVANRTRKLLRGRNSIYPTIIFELHLRRRVLYFVFNIIVPCIMLSVLTMVQFVLPCESCEKITLGLTVLLAYSVFSFNIAESMPETSDAVPLIAIYLTSIMGISALSVCFSVGVLNMRHGAENQHKVPAFLDFIAFKVLAKVFGDFGYSKNSIKPNGYLQAEDLSKDLFDANMVTRLKAEEEADKLMHHWSTVANIFDRFFFWFIFLLTISSSVTLLIICPRFSQRSFEPYSDDNDSTVI</sequence>
<evidence type="ECO:0000313" key="1">
    <source>
        <dbReference type="Proteomes" id="UP000887580"/>
    </source>
</evidence>
<protein>
    <submittedName>
        <fullName evidence="2">Uncharacterized protein</fullName>
    </submittedName>
</protein>
<proteinExistence type="predicted"/>
<accession>A0AC35F025</accession>
<evidence type="ECO:0000313" key="2">
    <source>
        <dbReference type="WBParaSite" id="PS1159_v2.g12413.t1"/>
    </source>
</evidence>
<reference evidence="2" key="1">
    <citation type="submission" date="2022-11" db="UniProtKB">
        <authorList>
            <consortium name="WormBaseParasite"/>
        </authorList>
    </citation>
    <scope>IDENTIFICATION</scope>
</reference>
<organism evidence="1 2">
    <name type="scientific">Panagrolaimus sp. PS1159</name>
    <dbReference type="NCBI Taxonomy" id="55785"/>
    <lineage>
        <taxon>Eukaryota</taxon>
        <taxon>Metazoa</taxon>
        <taxon>Ecdysozoa</taxon>
        <taxon>Nematoda</taxon>
        <taxon>Chromadorea</taxon>
        <taxon>Rhabditida</taxon>
        <taxon>Tylenchina</taxon>
        <taxon>Panagrolaimomorpha</taxon>
        <taxon>Panagrolaimoidea</taxon>
        <taxon>Panagrolaimidae</taxon>
        <taxon>Panagrolaimus</taxon>
    </lineage>
</organism>
<dbReference type="WBParaSite" id="PS1159_v2.g12413.t1">
    <property type="protein sequence ID" value="PS1159_v2.g12413.t1"/>
    <property type="gene ID" value="PS1159_v2.g12413"/>
</dbReference>
<dbReference type="Proteomes" id="UP000887580">
    <property type="component" value="Unplaced"/>
</dbReference>
<name>A0AC35F025_9BILA</name>